<protein>
    <submittedName>
        <fullName evidence="1">Uncharacterized protein</fullName>
    </submittedName>
</protein>
<dbReference type="EMBL" id="CM043018">
    <property type="protein sequence ID" value="KAI4463200.1"/>
    <property type="molecule type" value="Genomic_DNA"/>
</dbReference>
<proteinExistence type="predicted"/>
<gene>
    <name evidence="1" type="ORF">MML48_4g00007075</name>
</gene>
<comment type="caution">
    <text evidence="1">The sequence shown here is derived from an EMBL/GenBank/DDBJ whole genome shotgun (WGS) entry which is preliminary data.</text>
</comment>
<dbReference type="Proteomes" id="UP001056778">
    <property type="component" value="Chromosome 4"/>
</dbReference>
<evidence type="ECO:0000313" key="2">
    <source>
        <dbReference type="Proteomes" id="UP001056778"/>
    </source>
</evidence>
<organism evidence="1 2">
    <name type="scientific">Holotrichia oblita</name>
    <name type="common">Chafer beetle</name>
    <dbReference type="NCBI Taxonomy" id="644536"/>
    <lineage>
        <taxon>Eukaryota</taxon>
        <taxon>Metazoa</taxon>
        <taxon>Ecdysozoa</taxon>
        <taxon>Arthropoda</taxon>
        <taxon>Hexapoda</taxon>
        <taxon>Insecta</taxon>
        <taxon>Pterygota</taxon>
        <taxon>Neoptera</taxon>
        <taxon>Endopterygota</taxon>
        <taxon>Coleoptera</taxon>
        <taxon>Polyphaga</taxon>
        <taxon>Scarabaeiformia</taxon>
        <taxon>Scarabaeidae</taxon>
        <taxon>Melolonthinae</taxon>
        <taxon>Holotrichia</taxon>
    </lineage>
</organism>
<evidence type="ECO:0000313" key="1">
    <source>
        <dbReference type="EMBL" id="KAI4463200.1"/>
    </source>
</evidence>
<accession>A0ACB9T8P4</accession>
<sequence>MKDIYVCQGKNLFFEIGGFPGVSECVDGTHIEIKNPGGENAEVFRNRKGWMSLNIQVIASPRCEILDIVIRWPGSTHDSGIFNNSAVRLRFEQELLTGLLLGDSAYQQTHYLFTPVLNPATRAQNLYNNAHIRTRNVVERTFGIWKSRFRCLATYLQYKLRNVVRIIAATAVLHNIAILRGEQHIQEDFVDRVVDGPPVAVKVPIHVQSAGRFESRTLKKMANRPSFMQDFINLYRKHKCLWKIKDSTYANRALRTKAYEELLDLYKTVDVEATLESVKNKINNMRSAFRKELKKVKLSKKSGTSPDETYTPSLWYYDSLLFTADQEECRETFSSSMDMQDESEKVDNEENELESDLDNIEASNSVTSETTCSSRTTTPTSRKRPRQTKNDVMLEKAYEVLSSGGDNEFKTVGANVAWKLQRMEENQRNIAEHLINTILHYGITKKLTDNVTIHLNSPNRYGYNIANNIYSQDPINNSQTQHIPSQLYQPSRFVPPPTPFQIQSCTQPQSPNQSQPQFHSQPYSQPPIPPQTEPHSQTHSISQLTQHLNENDTVYSMDNYVRPQKSTHSEL</sequence>
<reference evidence="1" key="1">
    <citation type="submission" date="2022-04" db="EMBL/GenBank/DDBJ databases">
        <title>Chromosome-scale genome assembly of Holotrichia oblita Faldermann.</title>
        <authorList>
            <person name="Rongchong L."/>
        </authorList>
    </citation>
    <scope>NUCLEOTIDE SEQUENCE</scope>
    <source>
        <strain evidence="1">81SQS9</strain>
    </source>
</reference>
<name>A0ACB9T8P4_HOLOL</name>
<keyword evidence="2" id="KW-1185">Reference proteome</keyword>